<dbReference type="AlphaFoldDB" id="A0A1G9ULF2"/>
<dbReference type="Proteomes" id="UP000187651">
    <property type="component" value="Unassembled WGS sequence"/>
</dbReference>
<name>A0A1G9ULF2_9FIRM</name>
<dbReference type="OrthoDB" id="3191556at2"/>
<evidence type="ECO:0000313" key="1">
    <source>
        <dbReference type="EMBL" id="SDM60365.1"/>
    </source>
</evidence>
<sequence>MLYNILYNSTETEQHLTITSDGKVELTRQSFSDEIIEETEFLIDKDEAVVRIVDKNYYTAENVPFPVDKAKHIIRLVEDSEIDEE</sequence>
<keyword evidence="2" id="KW-1185">Reference proteome</keyword>
<organism evidence="1 2">
    <name type="scientific">Lachnospira pectinoschiza</name>
    <dbReference type="NCBI Taxonomy" id="28052"/>
    <lineage>
        <taxon>Bacteria</taxon>
        <taxon>Bacillati</taxon>
        <taxon>Bacillota</taxon>
        <taxon>Clostridia</taxon>
        <taxon>Lachnospirales</taxon>
        <taxon>Lachnospiraceae</taxon>
        <taxon>Lachnospira</taxon>
    </lineage>
</organism>
<protein>
    <submittedName>
        <fullName evidence="1">Uncharacterized protein</fullName>
    </submittedName>
</protein>
<evidence type="ECO:0000313" key="2">
    <source>
        <dbReference type="Proteomes" id="UP000187651"/>
    </source>
</evidence>
<reference evidence="2" key="1">
    <citation type="submission" date="2016-10" db="EMBL/GenBank/DDBJ databases">
        <authorList>
            <person name="Varghese N."/>
            <person name="Submissions S."/>
        </authorList>
    </citation>
    <scope>NUCLEOTIDE SEQUENCE [LARGE SCALE GENOMIC DNA]</scope>
    <source>
        <strain evidence="2">M83</strain>
    </source>
</reference>
<dbReference type="EMBL" id="FNHZ01000001">
    <property type="protein sequence ID" value="SDM60365.1"/>
    <property type="molecule type" value="Genomic_DNA"/>
</dbReference>
<accession>A0A1G9ULF2</accession>
<dbReference type="RefSeq" id="WP_074521005.1">
    <property type="nucleotide sequence ID" value="NZ_FNHZ01000001.1"/>
</dbReference>
<gene>
    <name evidence="1" type="ORF">SAMN05216544_0799</name>
</gene>
<proteinExistence type="predicted"/>